<dbReference type="InterPro" id="IPR043504">
    <property type="entry name" value="Peptidase_S1_PA_chymotrypsin"/>
</dbReference>
<dbReference type="InterPro" id="IPR009003">
    <property type="entry name" value="Peptidase_S1_PA"/>
</dbReference>
<dbReference type="SMART" id="SM00020">
    <property type="entry name" value="Tryp_SPc"/>
    <property type="match status" value="1"/>
</dbReference>
<dbReference type="PANTHER" id="PTHR24252:SF7">
    <property type="entry name" value="HYALIN"/>
    <property type="match status" value="1"/>
</dbReference>
<protein>
    <submittedName>
        <fullName evidence="1">(salmon louse) hypothetical protein</fullName>
    </submittedName>
</protein>
<dbReference type="PROSITE" id="PS50240">
    <property type="entry name" value="TRYPSIN_DOM"/>
    <property type="match status" value="1"/>
</dbReference>
<sequence length="492" mass="55869">MRYYISLSIQCLFFTTILIELSTVKAKNQCINHHGDSGFLLTSRDLSTPESKSQTKIKNIAKFRVKKSSNTGRLIVPSCGIRNERDRQVIGGQAVTDSMRHPWMVSLWQRNITTNQFADSFPICGAGIITDRHVITAAHCIMNSPDAQNDLFLLGGSTINEIPLSYRRTRKVIMRIKKITIHPSFDFLKLENDIAIITLETPIKFRLDLSPICLPDPGDEVIKDYVTVSGWGCLTEKCEASEAPSSLRETILPVIPNKIAMCWFMSDSKRKGREEYIPNTLFLVGGDISGLKSTCRGDSGSPVTRPRPSDGRIEVVGLVSWSKGCGRKFRPSIRIHLLYSWINHSSDYRFMSSTSYLETLMDSDQNGQRYFDFTHKAVQKEQLNATPKEFELYPLKLHQVPQHFRVNKGKMKIRTVGLYEVKRIKNLMLNSVLSTIIYLYWFFSKCYNLRPKWCILVGSSGSYSVCVCTYHQNANLLANAAKIEQTVLILPK</sequence>
<evidence type="ECO:0000313" key="2">
    <source>
        <dbReference type="Proteomes" id="UP000675881"/>
    </source>
</evidence>
<reference evidence="1" key="1">
    <citation type="submission" date="2021-02" db="EMBL/GenBank/DDBJ databases">
        <authorList>
            <person name="Bekaert M."/>
        </authorList>
    </citation>
    <scope>NUCLEOTIDE SEQUENCE</scope>
    <source>
        <strain evidence="1">IoA-00</strain>
    </source>
</reference>
<name>A0A7R8CAE6_LEPSM</name>
<dbReference type="PRINTS" id="PR00722">
    <property type="entry name" value="CHYMOTRYPSIN"/>
</dbReference>
<dbReference type="Pfam" id="PF00089">
    <property type="entry name" value="Trypsin"/>
    <property type="match status" value="1"/>
</dbReference>
<dbReference type="SUPFAM" id="SSF50494">
    <property type="entry name" value="Trypsin-like serine proteases"/>
    <property type="match status" value="1"/>
</dbReference>
<keyword evidence="2" id="KW-1185">Reference proteome</keyword>
<dbReference type="PANTHER" id="PTHR24252">
    <property type="entry name" value="ACROSIN-RELATED"/>
    <property type="match status" value="1"/>
</dbReference>
<gene>
    <name evidence="1" type="ORF">LSAA_1485</name>
</gene>
<dbReference type="GO" id="GO:0004252">
    <property type="term" value="F:serine-type endopeptidase activity"/>
    <property type="evidence" value="ECO:0007669"/>
    <property type="project" value="InterPro"/>
</dbReference>
<dbReference type="Gene3D" id="2.40.10.10">
    <property type="entry name" value="Trypsin-like serine proteases"/>
    <property type="match status" value="1"/>
</dbReference>
<proteinExistence type="predicted"/>
<dbReference type="FunFam" id="2.40.10.10:FF:000068">
    <property type="entry name" value="transmembrane protease serine 2"/>
    <property type="match status" value="1"/>
</dbReference>
<dbReference type="InterPro" id="IPR018114">
    <property type="entry name" value="TRYPSIN_HIS"/>
</dbReference>
<dbReference type="CDD" id="cd00190">
    <property type="entry name" value="Tryp_SPc"/>
    <property type="match status" value="1"/>
</dbReference>
<dbReference type="InterPro" id="IPR033116">
    <property type="entry name" value="TRYPSIN_SER"/>
</dbReference>
<dbReference type="InterPro" id="IPR001314">
    <property type="entry name" value="Peptidase_S1A"/>
</dbReference>
<dbReference type="Proteomes" id="UP000675881">
    <property type="component" value="Chromosome 1"/>
</dbReference>
<dbReference type="AlphaFoldDB" id="A0A7R8CAE6"/>
<dbReference type="PROSITE" id="PS00135">
    <property type="entry name" value="TRYPSIN_SER"/>
    <property type="match status" value="1"/>
</dbReference>
<dbReference type="InterPro" id="IPR001254">
    <property type="entry name" value="Trypsin_dom"/>
</dbReference>
<dbReference type="OrthoDB" id="5979691at2759"/>
<dbReference type="PROSITE" id="PS00134">
    <property type="entry name" value="TRYPSIN_HIS"/>
    <property type="match status" value="1"/>
</dbReference>
<accession>A0A7R8CAE6</accession>
<organism evidence="1 2">
    <name type="scientific">Lepeophtheirus salmonis</name>
    <name type="common">Salmon louse</name>
    <name type="synonym">Caligus salmonis</name>
    <dbReference type="NCBI Taxonomy" id="72036"/>
    <lineage>
        <taxon>Eukaryota</taxon>
        <taxon>Metazoa</taxon>
        <taxon>Ecdysozoa</taxon>
        <taxon>Arthropoda</taxon>
        <taxon>Crustacea</taxon>
        <taxon>Multicrustacea</taxon>
        <taxon>Hexanauplia</taxon>
        <taxon>Copepoda</taxon>
        <taxon>Siphonostomatoida</taxon>
        <taxon>Caligidae</taxon>
        <taxon>Lepeophtheirus</taxon>
    </lineage>
</organism>
<evidence type="ECO:0000313" key="1">
    <source>
        <dbReference type="EMBL" id="CAF2750275.1"/>
    </source>
</evidence>
<dbReference type="EMBL" id="HG994580">
    <property type="protein sequence ID" value="CAF2750275.1"/>
    <property type="molecule type" value="Genomic_DNA"/>
</dbReference>
<dbReference type="GO" id="GO:0006508">
    <property type="term" value="P:proteolysis"/>
    <property type="evidence" value="ECO:0007669"/>
    <property type="project" value="InterPro"/>
</dbReference>